<dbReference type="NCBIfam" id="TIGR00756">
    <property type="entry name" value="PPR"/>
    <property type="match status" value="6"/>
</dbReference>
<protein>
    <recommendedName>
        <fullName evidence="6">Pentatricopeptide repeat-containing protein</fullName>
    </recommendedName>
</protein>
<dbReference type="PANTHER" id="PTHR47447">
    <property type="entry name" value="OS03G0856100 PROTEIN"/>
    <property type="match status" value="1"/>
</dbReference>
<dbReference type="Pfam" id="PF13041">
    <property type="entry name" value="PPR_2"/>
    <property type="match status" value="3"/>
</dbReference>
<evidence type="ECO:0000313" key="5">
    <source>
        <dbReference type="Proteomes" id="UP000541444"/>
    </source>
</evidence>
<evidence type="ECO:0000256" key="2">
    <source>
        <dbReference type="ARBA" id="ARBA00022737"/>
    </source>
</evidence>
<organism evidence="4 5">
    <name type="scientific">Kingdonia uniflora</name>
    <dbReference type="NCBI Taxonomy" id="39325"/>
    <lineage>
        <taxon>Eukaryota</taxon>
        <taxon>Viridiplantae</taxon>
        <taxon>Streptophyta</taxon>
        <taxon>Embryophyta</taxon>
        <taxon>Tracheophyta</taxon>
        <taxon>Spermatophyta</taxon>
        <taxon>Magnoliopsida</taxon>
        <taxon>Ranunculales</taxon>
        <taxon>Circaeasteraceae</taxon>
        <taxon>Kingdonia</taxon>
    </lineage>
</organism>
<evidence type="ECO:0000313" key="4">
    <source>
        <dbReference type="EMBL" id="KAF6156896.1"/>
    </source>
</evidence>
<gene>
    <name evidence="4" type="ORF">GIB67_000436</name>
</gene>
<dbReference type="Gene3D" id="1.25.40.10">
    <property type="entry name" value="Tetratricopeptide repeat domain"/>
    <property type="match status" value="4"/>
</dbReference>
<feature type="repeat" description="PPR" evidence="3">
    <location>
        <begin position="226"/>
        <end position="260"/>
    </location>
</feature>
<evidence type="ECO:0008006" key="6">
    <source>
        <dbReference type="Google" id="ProtNLM"/>
    </source>
</evidence>
<evidence type="ECO:0000256" key="3">
    <source>
        <dbReference type="PROSITE-ProRule" id="PRU00708"/>
    </source>
</evidence>
<comment type="caution">
    <text evidence="4">The sequence shown here is derived from an EMBL/GenBank/DDBJ whole genome shotgun (WGS) entry which is preliminary data.</text>
</comment>
<dbReference type="Pfam" id="PF12854">
    <property type="entry name" value="PPR_1"/>
    <property type="match status" value="1"/>
</dbReference>
<name>A0A7J7MPT1_9MAGN</name>
<feature type="repeat" description="PPR" evidence="3">
    <location>
        <begin position="296"/>
        <end position="330"/>
    </location>
</feature>
<dbReference type="AlphaFoldDB" id="A0A7J7MPT1"/>
<feature type="repeat" description="PPR" evidence="3">
    <location>
        <begin position="440"/>
        <end position="474"/>
    </location>
</feature>
<dbReference type="OrthoDB" id="185373at2759"/>
<evidence type="ECO:0000256" key="1">
    <source>
        <dbReference type="ARBA" id="ARBA00007626"/>
    </source>
</evidence>
<keyword evidence="2" id="KW-0677">Repeat</keyword>
<reference evidence="4 5" key="1">
    <citation type="journal article" date="2020" name="IScience">
        <title>Genome Sequencing of the Endangered Kingdonia uniflora (Circaeasteraceae, Ranunculales) Reveals Potential Mechanisms of Evolutionary Specialization.</title>
        <authorList>
            <person name="Sun Y."/>
            <person name="Deng T."/>
            <person name="Zhang A."/>
            <person name="Moore M.J."/>
            <person name="Landis J.B."/>
            <person name="Lin N."/>
            <person name="Zhang H."/>
            <person name="Zhang X."/>
            <person name="Huang J."/>
            <person name="Zhang X."/>
            <person name="Sun H."/>
            <person name="Wang H."/>
        </authorList>
    </citation>
    <scope>NUCLEOTIDE SEQUENCE [LARGE SCALE GENOMIC DNA]</scope>
    <source>
        <strain evidence="4">TB1705</strain>
        <tissue evidence="4">Leaf</tissue>
    </source>
</reference>
<dbReference type="Proteomes" id="UP000541444">
    <property type="component" value="Unassembled WGS sequence"/>
</dbReference>
<dbReference type="EMBL" id="JACGCM010001293">
    <property type="protein sequence ID" value="KAF6156896.1"/>
    <property type="molecule type" value="Genomic_DNA"/>
</dbReference>
<dbReference type="InterPro" id="IPR002885">
    <property type="entry name" value="PPR_rpt"/>
</dbReference>
<dbReference type="InterPro" id="IPR011990">
    <property type="entry name" value="TPR-like_helical_dom_sf"/>
</dbReference>
<keyword evidence="5" id="KW-1185">Reference proteome</keyword>
<proteinExistence type="inferred from homology"/>
<feature type="repeat" description="PPR" evidence="3">
    <location>
        <begin position="331"/>
        <end position="366"/>
    </location>
</feature>
<dbReference type="PROSITE" id="PS51375">
    <property type="entry name" value="PPR"/>
    <property type="match status" value="6"/>
</dbReference>
<sequence length="511" mass="58236">MIGSRRSVHSFCRAITGLCSSVLSSPPLTSSKEFSHSLKNVTCHNQQCRDLTMGSYLELIISKVRVGTSENEVLQSLLGDETTRGIKLSRDVVIRLLYRFEDNWKSASGIFRWAGTQSGYEHGSEAYDKMVDILGKGKQIDRMWSLLEEMHEGNYVTLKTISKVMRRLAGAGKPKEAVKAFDDLGSFGLEKNTESMNLLFDTLCKEMRVRLAREIFLELKSHISPNAHTFNIFIHGWCNTNRVDEATWTIQEMKGHGFHPCVISYSTIIQSYCKNCNFQKVYEILNEMNSEGCSPNVVTYTTVMHSLAMAEKFDEALQIHERMKLAGCKPDTLFYNSLIHILGRKGRAQEATHIFEVEMPASGIAPNSSTYNTMIAMFCHHSREQDAFRILNEMEKSTFCKPDLLTYNPLLKLFFRSGKTDTDLNNLLDDMVNKHHLCLDLSTYSLLIHGLCNANKCTKAYTIFEEMVSLEIRPRYITCRLLLDEVKLINLNDVAEKIELYMKHMKGSKSN</sequence>
<dbReference type="PANTHER" id="PTHR47447:SF28">
    <property type="entry name" value="PENTACOTRIPEPTIDE-REPEAT REGION OF PRORP DOMAIN-CONTAINING PROTEIN"/>
    <property type="match status" value="1"/>
</dbReference>
<accession>A0A7J7MPT1</accession>
<feature type="repeat" description="PPR" evidence="3">
    <location>
        <begin position="261"/>
        <end position="295"/>
    </location>
</feature>
<feature type="repeat" description="PPR" evidence="3">
    <location>
        <begin position="367"/>
        <end position="401"/>
    </location>
</feature>
<comment type="similarity">
    <text evidence="1">Belongs to the PPR family. P subfamily.</text>
</comment>